<dbReference type="InterPro" id="IPR047021">
    <property type="entry name" value="REXO1/3/4-like"/>
</dbReference>
<feature type="non-terminal residue" evidence="10">
    <location>
        <position position="1"/>
    </location>
</feature>
<comment type="similarity">
    <text evidence="2">Belongs to the REXO4 family.</text>
</comment>
<evidence type="ECO:0000256" key="6">
    <source>
        <dbReference type="ARBA" id="ARBA00022839"/>
    </source>
</evidence>
<dbReference type="Pfam" id="PF00929">
    <property type="entry name" value="RNase_T"/>
    <property type="match status" value="1"/>
</dbReference>
<keyword evidence="7" id="KW-0539">Nucleus</keyword>
<proteinExistence type="inferred from homology"/>
<dbReference type="FunFam" id="3.30.420.10:FF:000007">
    <property type="entry name" value="Interferon-stimulated exonuclease gene 20"/>
    <property type="match status" value="1"/>
</dbReference>
<dbReference type="InterPro" id="IPR036397">
    <property type="entry name" value="RNaseH_sf"/>
</dbReference>
<feature type="compositionally biased region" description="Basic residues" evidence="8">
    <location>
        <begin position="13"/>
        <end position="25"/>
    </location>
</feature>
<dbReference type="SMART" id="SM00479">
    <property type="entry name" value="EXOIII"/>
    <property type="match status" value="1"/>
</dbReference>
<feature type="domain" description="Exonuclease" evidence="9">
    <location>
        <begin position="74"/>
        <end position="235"/>
    </location>
</feature>
<feature type="region of interest" description="Disordered" evidence="8">
    <location>
        <begin position="1"/>
        <end position="70"/>
    </location>
</feature>
<evidence type="ECO:0000256" key="3">
    <source>
        <dbReference type="ARBA" id="ARBA00016937"/>
    </source>
</evidence>
<dbReference type="GO" id="GO:0003676">
    <property type="term" value="F:nucleic acid binding"/>
    <property type="evidence" value="ECO:0007669"/>
    <property type="project" value="InterPro"/>
</dbReference>
<dbReference type="CDD" id="cd06144">
    <property type="entry name" value="REX4_like"/>
    <property type="match status" value="1"/>
</dbReference>
<comment type="subcellular location">
    <subcellularLocation>
        <location evidence="1">Nucleus</location>
    </subcellularLocation>
</comment>
<comment type="caution">
    <text evidence="10">The sequence shown here is derived from an EMBL/GenBank/DDBJ whole genome shotgun (WGS) entry which is preliminary data.</text>
</comment>
<dbReference type="GO" id="GO:0006364">
    <property type="term" value="P:rRNA processing"/>
    <property type="evidence" value="ECO:0007669"/>
    <property type="project" value="InterPro"/>
</dbReference>
<keyword evidence="4" id="KW-0540">Nuclease</keyword>
<name>A0AAV4TXU2_CAEEX</name>
<dbReference type="InterPro" id="IPR012337">
    <property type="entry name" value="RNaseH-like_sf"/>
</dbReference>
<evidence type="ECO:0000313" key="11">
    <source>
        <dbReference type="Proteomes" id="UP001054945"/>
    </source>
</evidence>
<evidence type="ECO:0000313" key="10">
    <source>
        <dbReference type="EMBL" id="GIY49835.1"/>
    </source>
</evidence>
<dbReference type="InterPro" id="IPR013520">
    <property type="entry name" value="Ribonucl_H"/>
</dbReference>
<dbReference type="GO" id="GO:0008408">
    <property type="term" value="F:3'-5' exonuclease activity"/>
    <property type="evidence" value="ECO:0007669"/>
    <property type="project" value="InterPro"/>
</dbReference>
<evidence type="ECO:0000256" key="8">
    <source>
        <dbReference type="SAM" id="MobiDB-lite"/>
    </source>
</evidence>
<dbReference type="AlphaFoldDB" id="A0AAV4TXU2"/>
<keyword evidence="11" id="KW-1185">Reference proteome</keyword>
<evidence type="ECO:0000256" key="4">
    <source>
        <dbReference type="ARBA" id="ARBA00022722"/>
    </source>
</evidence>
<dbReference type="PANTHER" id="PTHR12801">
    <property type="entry name" value="RNA EXONUCLEASE REXO1 / RECO3 FAMILY MEMBER-RELATED"/>
    <property type="match status" value="1"/>
</dbReference>
<dbReference type="Gene3D" id="3.30.420.10">
    <property type="entry name" value="Ribonuclease H-like superfamily/Ribonuclease H"/>
    <property type="match status" value="1"/>
</dbReference>
<evidence type="ECO:0000256" key="7">
    <source>
        <dbReference type="ARBA" id="ARBA00023242"/>
    </source>
</evidence>
<dbReference type="EMBL" id="BPLR01011899">
    <property type="protein sequence ID" value="GIY49835.1"/>
    <property type="molecule type" value="Genomic_DNA"/>
</dbReference>
<dbReference type="GO" id="GO:0005634">
    <property type="term" value="C:nucleus"/>
    <property type="evidence" value="ECO:0007669"/>
    <property type="project" value="UniProtKB-SubCell"/>
</dbReference>
<keyword evidence="6 10" id="KW-0269">Exonuclease</keyword>
<evidence type="ECO:0000256" key="1">
    <source>
        <dbReference type="ARBA" id="ARBA00004123"/>
    </source>
</evidence>
<gene>
    <name evidence="10" type="primary">rexo4</name>
    <name evidence="10" type="ORF">CEXT_119021</name>
</gene>
<dbReference type="PANTHER" id="PTHR12801:SF158">
    <property type="entry name" value="RNA EXONUCLEASE 4"/>
    <property type="match status" value="1"/>
</dbReference>
<keyword evidence="5" id="KW-0378">Hydrolase</keyword>
<dbReference type="SUPFAM" id="SSF53098">
    <property type="entry name" value="Ribonuclease H-like"/>
    <property type="match status" value="1"/>
</dbReference>
<dbReference type="Proteomes" id="UP001054945">
    <property type="component" value="Unassembled WGS sequence"/>
</dbReference>
<dbReference type="InterPro" id="IPR037431">
    <property type="entry name" value="REX4_DEDDh_dom"/>
</dbReference>
<evidence type="ECO:0000256" key="2">
    <source>
        <dbReference type="ARBA" id="ARBA00010489"/>
    </source>
</evidence>
<sequence>CWKKEEGSENPSKPKKKSYPSKLRKMNPPNEENKCTSKNPKNRPEYKKESLIPSATKVNDQEEEEEEKPIRLTAAVAIDCEMVGTGPTGKDSILARVSIVNEFGECIYDEFVKPKEKVTDYRTEVSGVRPADLKRGKDLYEVQQDVLCIIHGRKVVGHDLKHDFDALLIGHPKYDLRDTSKYKPFREIANGRTPSLKKLTAKILNCDIQSGEHSSIEDAQAAMLLYLVKKKEWERSIKRKKRKS</sequence>
<protein>
    <recommendedName>
        <fullName evidence="3">RNA exonuclease 4</fullName>
    </recommendedName>
</protein>
<organism evidence="10 11">
    <name type="scientific">Caerostris extrusa</name>
    <name type="common">Bark spider</name>
    <name type="synonym">Caerostris bankana</name>
    <dbReference type="NCBI Taxonomy" id="172846"/>
    <lineage>
        <taxon>Eukaryota</taxon>
        <taxon>Metazoa</taxon>
        <taxon>Ecdysozoa</taxon>
        <taxon>Arthropoda</taxon>
        <taxon>Chelicerata</taxon>
        <taxon>Arachnida</taxon>
        <taxon>Araneae</taxon>
        <taxon>Araneomorphae</taxon>
        <taxon>Entelegynae</taxon>
        <taxon>Araneoidea</taxon>
        <taxon>Araneidae</taxon>
        <taxon>Caerostris</taxon>
    </lineage>
</organism>
<accession>A0AAV4TXU2</accession>
<reference evidence="10 11" key="1">
    <citation type="submission" date="2021-06" db="EMBL/GenBank/DDBJ databases">
        <title>Caerostris extrusa draft genome.</title>
        <authorList>
            <person name="Kono N."/>
            <person name="Arakawa K."/>
        </authorList>
    </citation>
    <scope>NUCLEOTIDE SEQUENCE [LARGE SCALE GENOMIC DNA]</scope>
</reference>
<evidence type="ECO:0000259" key="9">
    <source>
        <dbReference type="SMART" id="SM00479"/>
    </source>
</evidence>
<evidence type="ECO:0000256" key="5">
    <source>
        <dbReference type="ARBA" id="ARBA00022801"/>
    </source>
</evidence>